<dbReference type="Gene3D" id="3.40.50.300">
    <property type="entry name" value="P-loop containing nucleotide triphosphate hydrolases"/>
    <property type="match status" value="1"/>
</dbReference>
<dbReference type="InterPro" id="IPR050678">
    <property type="entry name" value="DNA_Partitioning_ATPase"/>
</dbReference>
<comment type="catalytic activity">
    <reaction evidence="2">
        <text>ATP + H2O = ADP + phosphate + H(+)</text>
        <dbReference type="Rhea" id="RHEA:13065"/>
        <dbReference type="ChEBI" id="CHEBI:15377"/>
        <dbReference type="ChEBI" id="CHEBI:15378"/>
        <dbReference type="ChEBI" id="CHEBI:30616"/>
        <dbReference type="ChEBI" id="CHEBI:43474"/>
        <dbReference type="ChEBI" id="CHEBI:456216"/>
    </reaction>
</comment>
<comment type="subunit">
    <text evidence="3">Dimerizes in the presence of ATP but not ADP; ATP-binding is required for double-stranded (ds)DNA-binding. Interacts with DnaA.</text>
</comment>
<evidence type="ECO:0000313" key="6">
    <source>
        <dbReference type="EMBL" id="CUQ92073.1"/>
    </source>
</evidence>
<dbReference type="SUPFAM" id="SSF52540">
    <property type="entry name" value="P-loop containing nucleoside triphosphate hydrolases"/>
    <property type="match status" value="1"/>
</dbReference>
<comment type="similarity">
    <text evidence="1">Belongs to the ParA family.</text>
</comment>
<name>A0A174ZXI1_9FIRM</name>
<accession>A0A174ZXI1</accession>
<dbReference type="PANTHER" id="PTHR13696">
    <property type="entry name" value="P-LOOP CONTAINING NUCLEOSIDE TRIPHOSPHATE HYDROLASE"/>
    <property type="match status" value="1"/>
</dbReference>
<reference evidence="6 7" key="1">
    <citation type="submission" date="2015-09" db="EMBL/GenBank/DDBJ databases">
        <authorList>
            <consortium name="Pathogen Informatics"/>
        </authorList>
    </citation>
    <scope>NUCLEOTIDE SEQUENCE [LARGE SCALE GENOMIC DNA]</scope>
    <source>
        <strain evidence="6 7">2789STDY5834928</strain>
    </source>
</reference>
<dbReference type="CDD" id="cd02042">
    <property type="entry name" value="ParAB_family"/>
    <property type="match status" value="1"/>
</dbReference>
<feature type="domain" description="AAA" evidence="5">
    <location>
        <begin position="5"/>
        <end position="185"/>
    </location>
</feature>
<evidence type="ECO:0000256" key="2">
    <source>
        <dbReference type="ARBA" id="ARBA00049360"/>
    </source>
</evidence>
<dbReference type="Pfam" id="PF13614">
    <property type="entry name" value="AAA_31"/>
    <property type="match status" value="1"/>
</dbReference>
<evidence type="ECO:0000259" key="5">
    <source>
        <dbReference type="Pfam" id="PF13614"/>
    </source>
</evidence>
<sequence>MANCKVIAVTNQKGGVGKTMTTANLGIGLAQQNKRVLLIDADAQGSLTLSLGYPKPDELSVTLADIMQNVIDDTPIPDGCGILHNGEGVDLLPANIELSGMEIRLINAMSRENVLRTYINAVKPHYDYILIDCMPSLGMMPINSLAAADSVIIPSQPSFLSAKGLDLLMQSIAKVKRQINPKLKIDGILFTMVDSRTNEAKEIIASLRAHYGEKIRVFGTEIPFSVRAAETSSRGKSIYAYDKNGKVAAAYRTLTKEVLEIERKNERFRDDAAR</sequence>
<dbReference type="STRING" id="39492.ERS852540_02452"/>
<proteinExistence type="inferred from homology"/>
<dbReference type="OrthoDB" id="9815116at2"/>
<dbReference type="EMBL" id="CZBY01000028">
    <property type="protein sequence ID" value="CUQ92073.1"/>
    <property type="molecule type" value="Genomic_DNA"/>
</dbReference>
<organism evidence="6 7">
    <name type="scientific">[Eubacterium] siraeum</name>
    <dbReference type="NCBI Taxonomy" id="39492"/>
    <lineage>
        <taxon>Bacteria</taxon>
        <taxon>Bacillati</taxon>
        <taxon>Bacillota</taxon>
        <taxon>Clostridia</taxon>
        <taxon>Eubacteriales</taxon>
        <taxon>Oscillospiraceae</taxon>
        <taxon>Oscillospiraceae incertae sedis</taxon>
    </lineage>
</organism>
<dbReference type="InterPro" id="IPR025669">
    <property type="entry name" value="AAA_dom"/>
</dbReference>
<dbReference type="InterPro" id="IPR027417">
    <property type="entry name" value="P-loop_NTPase"/>
</dbReference>
<evidence type="ECO:0000256" key="3">
    <source>
        <dbReference type="ARBA" id="ARBA00062323"/>
    </source>
</evidence>
<protein>
    <recommendedName>
        <fullName evidence="4">Sporulation initiation inhibitor protein Soj</fullName>
    </recommendedName>
</protein>
<evidence type="ECO:0000256" key="4">
    <source>
        <dbReference type="ARBA" id="ARBA00071824"/>
    </source>
</evidence>
<dbReference type="Proteomes" id="UP000095662">
    <property type="component" value="Unassembled WGS sequence"/>
</dbReference>
<dbReference type="PANTHER" id="PTHR13696:SF99">
    <property type="entry name" value="COBYRINIC ACID AC-DIAMIDE SYNTHASE"/>
    <property type="match status" value="1"/>
</dbReference>
<dbReference type="FunFam" id="3.40.50.300:FF:000285">
    <property type="entry name" value="Sporulation initiation inhibitor Soj"/>
    <property type="match status" value="1"/>
</dbReference>
<dbReference type="AlphaFoldDB" id="A0A174ZXI1"/>
<evidence type="ECO:0000313" key="7">
    <source>
        <dbReference type="Proteomes" id="UP000095662"/>
    </source>
</evidence>
<gene>
    <name evidence="6" type="primary">soj_4</name>
    <name evidence="6" type="ORF">ERS852540_02452</name>
</gene>
<evidence type="ECO:0000256" key="1">
    <source>
        <dbReference type="ARBA" id="ARBA00006976"/>
    </source>
</evidence>